<dbReference type="AlphaFoldDB" id="A0A1Y0IGJ1"/>
<dbReference type="SUPFAM" id="SSF52743">
    <property type="entry name" value="Subtilisin-like"/>
    <property type="match status" value="1"/>
</dbReference>
<keyword evidence="2" id="KW-1185">Reference proteome</keyword>
<accession>A0A1Y0IGJ1</accession>
<dbReference type="KEGG" id="ome:OLMES_4958"/>
<dbReference type="RefSeq" id="WP_232465200.1">
    <property type="nucleotide sequence ID" value="NZ_CP021425.1"/>
</dbReference>
<dbReference type="Proteomes" id="UP000196027">
    <property type="component" value="Chromosome"/>
</dbReference>
<dbReference type="EMBL" id="CP021425">
    <property type="protein sequence ID" value="ARU58946.1"/>
    <property type="molecule type" value="Genomic_DNA"/>
</dbReference>
<name>A0A1Y0IGJ1_9GAMM</name>
<evidence type="ECO:0000313" key="1">
    <source>
        <dbReference type="EMBL" id="ARU58946.1"/>
    </source>
</evidence>
<organism evidence="1 2">
    <name type="scientific">Oleiphilus messinensis</name>
    <dbReference type="NCBI Taxonomy" id="141451"/>
    <lineage>
        <taxon>Bacteria</taxon>
        <taxon>Pseudomonadati</taxon>
        <taxon>Pseudomonadota</taxon>
        <taxon>Gammaproteobacteria</taxon>
        <taxon>Oceanospirillales</taxon>
        <taxon>Oleiphilaceae</taxon>
        <taxon>Oleiphilus</taxon>
    </lineage>
</organism>
<protein>
    <submittedName>
        <fullName evidence="1">Uncharacterized protein</fullName>
    </submittedName>
</protein>
<dbReference type="GO" id="GO:0006508">
    <property type="term" value="P:proteolysis"/>
    <property type="evidence" value="ECO:0007669"/>
    <property type="project" value="InterPro"/>
</dbReference>
<dbReference type="GO" id="GO:0004252">
    <property type="term" value="F:serine-type endopeptidase activity"/>
    <property type="evidence" value="ECO:0007669"/>
    <property type="project" value="InterPro"/>
</dbReference>
<sequence length="311" mass="35036">MVLSILTMSRLHCLILGGLLFLVSAVSSASRTHQIALVDQFYPGDQYFKSDTERQHHTVLHSFIDIDADQQREPLYHGDIVSRLVSHPDIEIRRFPIQQGQLPIAEILRNLVEIRKYVFWQEPIEAVLLPWESSTLISAFSDSLNPEQVDQYVATLSTWGRTDPVWKLTFQIISVLEDIVDYGVPVYTIAGNGGSRMVNTYSFARGVTTVGATEQELRHFVADNVFVDDYANAAYWLRRVDNALGEPVGYDINDDHCPDIQVAELTGYQPGSARQQLPKTYWKVLRGSSFAASAAVRRDMVGSVPPEVCQY</sequence>
<gene>
    <name evidence="1" type="ORF">OLMES_4958</name>
</gene>
<dbReference type="InterPro" id="IPR036852">
    <property type="entry name" value="Peptidase_S8/S53_dom_sf"/>
</dbReference>
<evidence type="ECO:0000313" key="2">
    <source>
        <dbReference type="Proteomes" id="UP000196027"/>
    </source>
</evidence>
<reference evidence="1 2" key="1">
    <citation type="submission" date="2017-05" db="EMBL/GenBank/DDBJ databases">
        <title>Genomic insights into alkan degradation activity of Oleiphilus messinensis.</title>
        <authorList>
            <person name="Kozyavkin S.A."/>
            <person name="Slesarev A.I."/>
            <person name="Golyshin P.N."/>
            <person name="Korzhenkov A."/>
            <person name="Golyshina O.N."/>
            <person name="Toshchakov S.V."/>
        </authorList>
    </citation>
    <scope>NUCLEOTIDE SEQUENCE [LARGE SCALE GENOMIC DNA]</scope>
    <source>
        <strain evidence="1 2">ME102</strain>
    </source>
</reference>
<proteinExistence type="predicted"/>